<dbReference type="InterPro" id="IPR026281">
    <property type="entry name" value="HTH_RamB"/>
</dbReference>
<accession>A0A495DK60</accession>
<dbReference type="Proteomes" id="UP000273675">
    <property type="component" value="Unassembled WGS sequence"/>
</dbReference>
<evidence type="ECO:0000256" key="4">
    <source>
        <dbReference type="ARBA" id="ARBA00023163"/>
    </source>
</evidence>
<dbReference type="GO" id="GO:0003677">
    <property type="term" value="F:DNA binding"/>
    <property type="evidence" value="ECO:0007669"/>
    <property type="project" value="UniProtKB-KW"/>
</dbReference>
<feature type="domain" description="HTH cro/C1-type" evidence="5">
    <location>
        <begin position="16"/>
        <end position="70"/>
    </location>
</feature>
<dbReference type="PIRSF" id="PIRSF019251">
    <property type="entry name" value="Rv0465c"/>
    <property type="match status" value="1"/>
</dbReference>
<dbReference type="InterPro" id="IPR001387">
    <property type="entry name" value="Cro/C1-type_HTH"/>
</dbReference>
<sequence>MSDNQAFEKIFAGARLRRLRRERGMTQAEAAEVLGLSASYLNLLERNQRPVTARVLLALAEAFDVDVRSFANESDRQLIADLAEAAADPVLAGLELDRMELNELADSQPRAAEALTRLFQSYREMATATADMATRMSGPGATTGGPGAVLESVRNAIDAHHNHFPDLEEAAEALCDRAGLRSRNRDQALAAYLQEQHGFTVRVLDEEVMAGARRRLDFHGRRLLLSETLAPASRGFHMAVVLASLEQAELLDRLCDQIDLPSAEGRRLLKIGLANYFAGAVQMPYAAFHRAAETHRYHLGVLQRRFEASYEQVCHRLTTLQRPGARGLPFFMIRVDAAGNVSKRFGGGIMPFARAGGGCPKWNLYDALRMPERILTQSFELPDGTRMLSLARGQSTQGPTGQPPTLHAIALGCDWDNAGKIAHADGMGDARPAPIGLACRLCEREDCAQRAFPPLNRKLTMDPHQLRASPYAFGES</sequence>
<comment type="caution">
    <text evidence="6">The sequence shown here is derived from an EMBL/GenBank/DDBJ whole genome shotgun (WGS) entry which is preliminary data.</text>
</comment>
<evidence type="ECO:0000259" key="5">
    <source>
        <dbReference type="PROSITE" id="PS50943"/>
    </source>
</evidence>
<dbReference type="EMBL" id="RBIM01000002">
    <property type="protein sequence ID" value="RKR02981.1"/>
    <property type="molecule type" value="Genomic_DNA"/>
</dbReference>
<dbReference type="Pfam" id="PF09856">
    <property type="entry name" value="ScfRs"/>
    <property type="match status" value="1"/>
</dbReference>
<proteinExistence type="inferred from homology"/>
<protein>
    <submittedName>
        <fullName evidence="6">Xre family transcriptional regulator</fullName>
    </submittedName>
</protein>
<organism evidence="6 7">
    <name type="scientific">Maricaulis maris</name>
    <dbReference type="NCBI Taxonomy" id="74318"/>
    <lineage>
        <taxon>Bacteria</taxon>
        <taxon>Pseudomonadati</taxon>
        <taxon>Pseudomonadota</taxon>
        <taxon>Alphaproteobacteria</taxon>
        <taxon>Maricaulales</taxon>
        <taxon>Maricaulaceae</taxon>
        <taxon>Maricaulis</taxon>
    </lineage>
</organism>
<evidence type="ECO:0000256" key="3">
    <source>
        <dbReference type="ARBA" id="ARBA00023125"/>
    </source>
</evidence>
<evidence type="ECO:0000313" key="6">
    <source>
        <dbReference type="EMBL" id="RKR02981.1"/>
    </source>
</evidence>
<dbReference type="CDD" id="cd00093">
    <property type="entry name" value="HTH_XRE"/>
    <property type="match status" value="1"/>
</dbReference>
<dbReference type="SUPFAM" id="SSF47413">
    <property type="entry name" value="lambda repressor-like DNA-binding domains"/>
    <property type="match status" value="1"/>
</dbReference>
<dbReference type="SMART" id="SM00530">
    <property type="entry name" value="HTH_XRE"/>
    <property type="match status" value="1"/>
</dbReference>
<reference evidence="6 7" key="1">
    <citation type="submission" date="2018-10" db="EMBL/GenBank/DDBJ databases">
        <title>Genomic Encyclopedia of Type Strains, Phase IV (KMG-IV): sequencing the most valuable type-strain genomes for metagenomic binning, comparative biology and taxonomic classification.</title>
        <authorList>
            <person name="Goeker M."/>
        </authorList>
    </citation>
    <scope>NUCLEOTIDE SEQUENCE [LARGE SCALE GENOMIC DNA]</scope>
    <source>
        <strain evidence="6 7">DSM 4734</strain>
    </source>
</reference>
<evidence type="ECO:0000256" key="2">
    <source>
        <dbReference type="ARBA" id="ARBA00023015"/>
    </source>
</evidence>
<dbReference type="InterPro" id="IPR018653">
    <property type="entry name" value="ScfR_C"/>
</dbReference>
<dbReference type="GO" id="GO:0005829">
    <property type="term" value="C:cytosol"/>
    <property type="evidence" value="ECO:0007669"/>
    <property type="project" value="TreeGrafter"/>
</dbReference>
<keyword evidence="4" id="KW-0804">Transcription</keyword>
<dbReference type="InterPro" id="IPR050807">
    <property type="entry name" value="TransReg_Diox_bact_type"/>
</dbReference>
<dbReference type="GO" id="GO:0003700">
    <property type="term" value="F:DNA-binding transcription factor activity"/>
    <property type="evidence" value="ECO:0007669"/>
    <property type="project" value="TreeGrafter"/>
</dbReference>
<dbReference type="OrthoDB" id="1123084at2"/>
<dbReference type="AlphaFoldDB" id="A0A495DK60"/>
<dbReference type="Pfam" id="PF06114">
    <property type="entry name" value="Peptidase_M78"/>
    <property type="match status" value="1"/>
</dbReference>
<evidence type="ECO:0000313" key="7">
    <source>
        <dbReference type="Proteomes" id="UP000273675"/>
    </source>
</evidence>
<dbReference type="Gene3D" id="1.10.260.40">
    <property type="entry name" value="lambda repressor-like DNA-binding domains"/>
    <property type="match status" value="1"/>
</dbReference>
<dbReference type="InterPro" id="IPR010982">
    <property type="entry name" value="Lambda_DNA-bd_dom_sf"/>
</dbReference>
<evidence type="ECO:0000256" key="1">
    <source>
        <dbReference type="ARBA" id="ARBA00007227"/>
    </source>
</evidence>
<dbReference type="InterPro" id="IPR010359">
    <property type="entry name" value="IrrE_HExxH"/>
</dbReference>
<dbReference type="PANTHER" id="PTHR46797">
    <property type="entry name" value="HTH-TYPE TRANSCRIPTIONAL REGULATOR"/>
    <property type="match status" value="1"/>
</dbReference>
<dbReference type="PROSITE" id="PS50943">
    <property type="entry name" value="HTH_CROC1"/>
    <property type="match status" value="1"/>
</dbReference>
<keyword evidence="3" id="KW-0238">DNA-binding</keyword>
<gene>
    <name evidence="6" type="ORF">C7435_0926</name>
</gene>
<dbReference type="PANTHER" id="PTHR46797:SF23">
    <property type="entry name" value="HTH-TYPE TRANSCRIPTIONAL REGULATOR SUTR"/>
    <property type="match status" value="1"/>
</dbReference>
<name>A0A495DK60_9PROT</name>
<comment type="similarity">
    <text evidence="1">Belongs to the short-chain fatty acyl-CoA assimilation regulator (ScfR) family.</text>
</comment>
<keyword evidence="2" id="KW-0805">Transcription regulation</keyword>
<dbReference type="RefSeq" id="WP_121210221.1">
    <property type="nucleotide sequence ID" value="NZ_RBIM01000002.1"/>
</dbReference>
<dbReference type="Pfam" id="PF01381">
    <property type="entry name" value="HTH_3"/>
    <property type="match status" value="1"/>
</dbReference>